<gene>
    <name evidence="8" type="ORF">LADA_0E01464G</name>
</gene>
<evidence type="ECO:0000256" key="3">
    <source>
        <dbReference type="ARBA" id="ARBA00022980"/>
    </source>
</evidence>
<evidence type="ECO:0000313" key="9">
    <source>
        <dbReference type="Proteomes" id="UP000190274"/>
    </source>
</evidence>
<protein>
    <recommendedName>
        <fullName evidence="7">Large ribosomal subunit protein mL54</fullName>
    </recommendedName>
</protein>
<comment type="subcellular location">
    <subcellularLocation>
        <location evidence="1">Mitochondrion</location>
    </subcellularLocation>
</comment>
<evidence type="ECO:0000256" key="7">
    <source>
        <dbReference type="ARBA" id="ARBA00035179"/>
    </source>
</evidence>
<keyword evidence="5" id="KW-0687">Ribonucleoprotein</keyword>
<evidence type="ECO:0000256" key="5">
    <source>
        <dbReference type="ARBA" id="ARBA00023274"/>
    </source>
</evidence>
<reference evidence="9" key="1">
    <citation type="submission" date="2016-03" db="EMBL/GenBank/DDBJ databases">
        <authorList>
            <person name="Devillers H."/>
        </authorList>
    </citation>
    <scope>NUCLEOTIDE SEQUENCE [LARGE SCALE GENOMIC DNA]</scope>
</reference>
<dbReference type="GO" id="GO:0003735">
    <property type="term" value="F:structural constituent of ribosome"/>
    <property type="evidence" value="ECO:0007669"/>
    <property type="project" value="TreeGrafter"/>
</dbReference>
<dbReference type="STRING" id="1266660.A0A1G4JAK2"/>
<evidence type="ECO:0000256" key="1">
    <source>
        <dbReference type="ARBA" id="ARBA00004173"/>
    </source>
</evidence>
<dbReference type="PANTHER" id="PTHR28595">
    <property type="entry name" value="39S RIBOSOMAL PROTEIN L54, MITOCHONDRIAL"/>
    <property type="match status" value="1"/>
</dbReference>
<dbReference type="OrthoDB" id="10252718at2759"/>
<proteinExistence type="inferred from homology"/>
<accession>A0A1G4JAK2</accession>
<keyword evidence="3" id="KW-0689">Ribosomal protein</keyword>
<evidence type="ECO:0000256" key="6">
    <source>
        <dbReference type="ARBA" id="ARBA00033752"/>
    </source>
</evidence>
<dbReference type="PANTHER" id="PTHR28595:SF1">
    <property type="entry name" value="LARGE RIBOSOMAL SUBUNIT PROTEIN ML54"/>
    <property type="match status" value="1"/>
</dbReference>
<organism evidence="8 9">
    <name type="scientific">Lachancea dasiensis</name>
    <dbReference type="NCBI Taxonomy" id="1072105"/>
    <lineage>
        <taxon>Eukaryota</taxon>
        <taxon>Fungi</taxon>
        <taxon>Dikarya</taxon>
        <taxon>Ascomycota</taxon>
        <taxon>Saccharomycotina</taxon>
        <taxon>Saccharomycetes</taxon>
        <taxon>Saccharomycetales</taxon>
        <taxon>Saccharomycetaceae</taxon>
        <taxon>Lachancea</taxon>
    </lineage>
</organism>
<dbReference type="GO" id="GO:0005762">
    <property type="term" value="C:mitochondrial large ribosomal subunit"/>
    <property type="evidence" value="ECO:0007669"/>
    <property type="project" value="TreeGrafter"/>
</dbReference>
<dbReference type="InterPro" id="IPR013870">
    <property type="entry name" value="Ribosomal_mL54"/>
</dbReference>
<comment type="similarity">
    <text evidence="6">Belongs to the mitochondrion-specific ribosomal protein mL54 family.</text>
</comment>
<evidence type="ECO:0000256" key="4">
    <source>
        <dbReference type="ARBA" id="ARBA00023128"/>
    </source>
</evidence>
<keyword evidence="4" id="KW-0496">Mitochondrion</keyword>
<keyword evidence="9" id="KW-1185">Reference proteome</keyword>
<name>A0A1G4JAK2_9SACH</name>
<dbReference type="Pfam" id="PF08561">
    <property type="entry name" value="Ribosomal_L37"/>
    <property type="match status" value="1"/>
</dbReference>
<dbReference type="Proteomes" id="UP000190274">
    <property type="component" value="Chromosome E"/>
</dbReference>
<evidence type="ECO:0000313" key="8">
    <source>
        <dbReference type="EMBL" id="SCU87011.1"/>
    </source>
</evidence>
<dbReference type="EMBL" id="LT598455">
    <property type="protein sequence ID" value="SCU87011.1"/>
    <property type="molecule type" value="Genomic_DNA"/>
</dbReference>
<keyword evidence="2" id="KW-0809">Transit peptide</keyword>
<evidence type="ECO:0000256" key="2">
    <source>
        <dbReference type="ARBA" id="ARBA00022946"/>
    </source>
</evidence>
<dbReference type="AlphaFoldDB" id="A0A1G4JAK2"/>
<sequence length="154" mass="17537">MIILTLLLGQVCLKRDIDVLFDKNNFLVVKNQTQTKSNNKFNASLKAAMSGHFARLVSRRSLTTSRILLQQVKPTSQPVVSSCPAGTPLNLQIKKSGKEPVALEDHEYPEWLWSVLDSKAQLQKLEQDPLKLRRKQLRSANRDKIKQNNFLSEI</sequence>